<reference evidence="1 2" key="1">
    <citation type="journal article" date="2014" name="Nat. Commun.">
        <title>Klebsormidium flaccidum genome reveals primary factors for plant terrestrial adaptation.</title>
        <authorList>
            <person name="Hori K."/>
            <person name="Maruyama F."/>
            <person name="Fujisawa T."/>
            <person name="Togashi T."/>
            <person name="Yamamoto N."/>
            <person name="Seo M."/>
            <person name="Sato S."/>
            <person name="Yamada T."/>
            <person name="Mori H."/>
            <person name="Tajima N."/>
            <person name="Moriyama T."/>
            <person name="Ikeuchi M."/>
            <person name="Watanabe M."/>
            <person name="Wada H."/>
            <person name="Kobayashi K."/>
            <person name="Saito M."/>
            <person name="Masuda T."/>
            <person name="Sasaki-Sekimoto Y."/>
            <person name="Mashiguchi K."/>
            <person name="Awai K."/>
            <person name="Shimojima M."/>
            <person name="Masuda S."/>
            <person name="Iwai M."/>
            <person name="Nobusawa T."/>
            <person name="Narise T."/>
            <person name="Kondo S."/>
            <person name="Saito H."/>
            <person name="Sato R."/>
            <person name="Murakawa M."/>
            <person name="Ihara Y."/>
            <person name="Oshima-Yamada Y."/>
            <person name="Ohtaka K."/>
            <person name="Satoh M."/>
            <person name="Sonobe K."/>
            <person name="Ishii M."/>
            <person name="Ohtani R."/>
            <person name="Kanamori-Sato M."/>
            <person name="Honoki R."/>
            <person name="Miyazaki D."/>
            <person name="Mochizuki H."/>
            <person name="Umetsu J."/>
            <person name="Higashi K."/>
            <person name="Shibata D."/>
            <person name="Kamiya Y."/>
            <person name="Sato N."/>
            <person name="Nakamura Y."/>
            <person name="Tabata S."/>
            <person name="Ida S."/>
            <person name="Kurokawa K."/>
            <person name="Ohta H."/>
        </authorList>
    </citation>
    <scope>NUCLEOTIDE SEQUENCE [LARGE SCALE GENOMIC DNA]</scope>
    <source>
        <strain evidence="1 2">NIES-2285</strain>
    </source>
</reference>
<name>A0A1Y1HWR9_KLENI</name>
<evidence type="ECO:0000313" key="2">
    <source>
        <dbReference type="Proteomes" id="UP000054558"/>
    </source>
</evidence>
<keyword evidence="2" id="KW-1185">Reference proteome</keyword>
<organism evidence="1 2">
    <name type="scientific">Klebsormidium nitens</name>
    <name type="common">Green alga</name>
    <name type="synonym">Ulothrix nitens</name>
    <dbReference type="NCBI Taxonomy" id="105231"/>
    <lineage>
        <taxon>Eukaryota</taxon>
        <taxon>Viridiplantae</taxon>
        <taxon>Streptophyta</taxon>
        <taxon>Klebsormidiophyceae</taxon>
        <taxon>Klebsormidiales</taxon>
        <taxon>Klebsormidiaceae</taxon>
        <taxon>Klebsormidium</taxon>
    </lineage>
</organism>
<proteinExistence type="predicted"/>
<dbReference type="EMBL" id="DF237066">
    <property type="protein sequence ID" value="GAQ82603.1"/>
    <property type="molecule type" value="Genomic_DNA"/>
</dbReference>
<protein>
    <submittedName>
        <fullName evidence="1">Uncharacterized protein</fullName>
    </submittedName>
</protein>
<accession>A0A1Y1HWR9</accession>
<sequence length="516" mass="58221">MEVRPRRTLASLAPLALAVALLLAFALWEANRWNEGAPHTQHIGRLISLSKAVTASVNRKPACALEGGAANGAGKSELMSAGGKVVSTKDGAEINAPLARCSSATLLGGWDNNTYVPLPYDALAPFLDEARGMLSQAERRFFLPRREGVEVAPKYLPVNNPVGLSEDEPVSFHPPCYYHFYNKKEIMRLFAGKWVYFLGDSNTRGMFIGFLATLDPEHRSPYVDEKWFNGTKDEVNWPHVNNIHYFFREDGSILFKTGRGSTDQLPTFPESGYSFRLSYTMSHDIEYLIQTANETLGDGEWAPDVLHFSSGAWDSGALKRPEEWNLTRVDRGYGRMFDLIAEKCNPKRQVCFWGTIGSLQQVDDSWWDGLAVLQWRHWARIHTRQVDAGNASTLHILDRYWMAFNRLDQNFGGHMTTAFNSWMPQIMMNAYHSIAEDRGLLANPVQLAQPSRSYRADEVECVLLPGDEKGRKVKCEKYPLRVDFEEGCTIDRDTDVQNAGDTHIMWARSCDPQVTL</sequence>
<evidence type="ECO:0000313" key="1">
    <source>
        <dbReference type="EMBL" id="GAQ82603.1"/>
    </source>
</evidence>
<dbReference type="Proteomes" id="UP000054558">
    <property type="component" value="Unassembled WGS sequence"/>
</dbReference>
<gene>
    <name evidence="1" type="ORF">KFL_001170080</name>
</gene>
<dbReference type="AlphaFoldDB" id="A0A1Y1HWR9"/>